<evidence type="ECO:0000256" key="2">
    <source>
        <dbReference type="ARBA" id="ARBA00012552"/>
    </source>
</evidence>
<keyword evidence="3 9" id="KW-0547">Nucleotide-binding</keyword>
<dbReference type="InterPro" id="IPR014014">
    <property type="entry name" value="RNA_helicase_DEAD_Q_motif"/>
</dbReference>
<dbReference type="Pfam" id="PF00270">
    <property type="entry name" value="DEAD"/>
    <property type="match status" value="1"/>
</dbReference>
<evidence type="ECO:0000256" key="5">
    <source>
        <dbReference type="ARBA" id="ARBA00022806"/>
    </source>
</evidence>
<keyword evidence="6 9" id="KW-0067">ATP-binding</keyword>
<feature type="compositionally biased region" description="Gly residues" evidence="10">
    <location>
        <begin position="414"/>
        <end position="423"/>
    </location>
</feature>
<name>V5EWH4_KALBG</name>
<keyword evidence="7" id="KW-0539">Nucleus</keyword>
<dbReference type="GO" id="GO:0016787">
    <property type="term" value="F:hydrolase activity"/>
    <property type="evidence" value="ECO:0007669"/>
    <property type="project" value="UniProtKB-KW"/>
</dbReference>
<dbReference type="PROSITE" id="PS51195">
    <property type="entry name" value="Q_MOTIF"/>
    <property type="match status" value="1"/>
</dbReference>
<evidence type="ECO:0000256" key="1">
    <source>
        <dbReference type="ARBA" id="ARBA00004123"/>
    </source>
</evidence>
<evidence type="ECO:0000313" key="14">
    <source>
        <dbReference type="EMBL" id="EST09930.1"/>
    </source>
</evidence>
<feature type="domain" description="DEAD-box RNA helicase Q" evidence="13">
    <location>
        <begin position="13"/>
        <end position="41"/>
    </location>
</feature>
<dbReference type="STRING" id="1365824.V5EWH4"/>
<keyword evidence="4 9" id="KW-0378">Hydrolase</keyword>
<dbReference type="PROSITE" id="PS51192">
    <property type="entry name" value="HELICASE_ATP_BIND_1"/>
    <property type="match status" value="1"/>
</dbReference>
<evidence type="ECO:0000256" key="8">
    <source>
        <dbReference type="PROSITE-ProRule" id="PRU00552"/>
    </source>
</evidence>
<evidence type="ECO:0000256" key="4">
    <source>
        <dbReference type="ARBA" id="ARBA00022801"/>
    </source>
</evidence>
<dbReference type="Pfam" id="PF00271">
    <property type="entry name" value="Helicase_C"/>
    <property type="match status" value="1"/>
</dbReference>
<dbReference type="eggNOG" id="KOG0331">
    <property type="taxonomic scope" value="Eukaryota"/>
</dbReference>
<dbReference type="CDD" id="cd18787">
    <property type="entry name" value="SF2_C_DEAD"/>
    <property type="match status" value="1"/>
</dbReference>
<protein>
    <recommendedName>
        <fullName evidence="2">RNA helicase</fullName>
        <ecNumber evidence="2">3.6.4.13</ecNumber>
    </recommendedName>
</protein>
<dbReference type="CDD" id="cd17966">
    <property type="entry name" value="DEADc_DDX5_DDX17"/>
    <property type="match status" value="1"/>
</dbReference>
<dbReference type="Proteomes" id="UP000019377">
    <property type="component" value="Unassembled WGS sequence"/>
</dbReference>
<keyword evidence="15" id="KW-1185">Reference proteome</keyword>
<dbReference type="PANTHER" id="PTHR47958">
    <property type="entry name" value="ATP-DEPENDENT RNA HELICASE DBP3"/>
    <property type="match status" value="1"/>
</dbReference>
<dbReference type="GO" id="GO:0005524">
    <property type="term" value="F:ATP binding"/>
    <property type="evidence" value="ECO:0007669"/>
    <property type="project" value="UniProtKB-KW"/>
</dbReference>
<feature type="compositionally biased region" description="Polar residues" evidence="10">
    <location>
        <begin position="424"/>
        <end position="436"/>
    </location>
</feature>
<organism evidence="14 15">
    <name type="scientific">Kalmanozyma brasiliensis (strain GHG001)</name>
    <name type="common">Yeast</name>
    <name type="synonym">Pseudozyma brasiliensis</name>
    <dbReference type="NCBI Taxonomy" id="1365824"/>
    <lineage>
        <taxon>Eukaryota</taxon>
        <taxon>Fungi</taxon>
        <taxon>Dikarya</taxon>
        <taxon>Basidiomycota</taxon>
        <taxon>Ustilaginomycotina</taxon>
        <taxon>Ustilaginomycetes</taxon>
        <taxon>Ustilaginales</taxon>
        <taxon>Ustilaginaceae</taxon>
        <taxon>Kalmanozyma</taxon>
    </lineage>
</organism>
<dbReference type="EC" id="3.6.4.13" evidence="2"/>
<dbReference type="InterPro" id="IPR027417">
    <property type="entry name" value="P-loop_NTPase"/>
</dbReference>
<dbReference type="InterPro" id="IPR014001">
    <property type="entry name" value="Helicase_ATP-bd"/>
</dbReference>
<accession>V5EWH4</accession>
<dbReference type="AlphaFoldDB" id="V5EWH4"/>
<dbReference type="PROSITE" id="PS00039">
    <property type="entry name" value="DEAD_ATP_HELICASE"/>
    <property type="match status" value="1"/>
</dbReference>
<feature type="domain" description="Helicase ATP-binding" evidence="11">
    <location>
        <begin position="44"/>
        <end position="219"/>
    </location>
</feature>
<evidence type="ECO:0000313" key="15">
    <source>
        <dbReference type="Proteomes" id="UP000019377"/>
    </source>
</evidence>
<dbReference type="FunFam" id="3.40.50.300:FF:000008">
    <property type="entry name" value="ATP-dependent RNA helicase RhlB"/>
    <property type="match status" value="1"/>
</dbReference>
<dbReference type="Gene3D" id="3.40.50.300">
    <property type="entry name" value="P-loop containing nucleotide triphosphate hydrolases"/>
    <property type="match status" value="2"/>
</dbReference>
<feature type="compositionally biased region" description="Gly residues" evidence="10">
    <location>
        <begin position="394"/>
        <end position="404"/>
    </location>
</feature>
<dbReference type="SUPFAM" id="SSF52540">
    <property type="entry name" value="P-loop containing nucleoside triphosphate hydrolases"/>
    <property type="match status" value="1"/>
</dbReference>
<evidence type="ECO:0000256" key="10">
    <source>
        <dbReference type="SAM" id="MobiDB-lite"/>
    </source>
</evidence>
<evidence type="ECO:0000259" key="12">
    <source>
        <dbReference type="PROSITE" id="PS51194"/>
    </source>
</evidence>
<dbReference type="GeneID" id="27418586"/>
<dbReference type="SMART" id="SM00487">
    <property type="entry name" value="DEXDc"/>
    <property type="match status" value="1"/>
</dbReference>
<keyword evidence="5 9" id="KW-0347">Helicase</keyword>
<dbReference type="FunFam" id="3.40.50.300:FF:000079">
    <property type="entry name" value="probable ATP-dependent RNA helicase DDX17"/>
    <property type="match status" value="1"/>
</dbReference>
<evidence type="ECO:0000259" key="13">
    <source>
        <dbReference type="PROSITE" id="PS51195"/>
    </source>
</evidence>
<feature type="short sequence motif" description="Q motif" evidence="8">
    <location>
        <begin position="13"/>
        <end position="41"/>
    </location>
</feature>
<dbReference type="GO" id="GO:0003676">
    <property type="term" value="F:nucleic acid binding"/>
    <property type="evidence" value="ECO:0007669"/>
    <property type="project" value="InterPro"/>
</dbReference>
<feature type="domain" description="Helicase C-terminal" evidence="12">
    <location>
        <begin position="247"/>
        <end position="393"/>
    </location>
</feature>
<dbReference type="OrthoDB" id="196131at2759"/>
<reference evidence="15" key="1">
    <citation type="journal article" date="2013" name="Genome Announc.">
        <title>Draft genome sequence of Pseudozyma brasiliensis sp. nov. strain GHG001, a high producer of endo-1,4-xylanase isolated from an insect pest of sugarcane.</title>
        <authorList>
            <person name="Oliveira J.V.D.C."/>
            <person name="dos Santos R.A.C."/>
            <person name="Borges T.A."/>
            <person name="Riano-Pachon D.M."/>
            <person name="Goldman G.H."/>
        </authorList>
    </citation>
    <scope>NUCLEOTIDE SEQUENCE [LARGE SCALE GENOMIC DNA]</scope>
    <source>
        <strain evidence="15">GHG001</strain>
    </source>
</reference>
<gene>
    <name evidence="14" type="ORF">PSEUBRA_SCAF1g00395</name>
</gene>
<evidence type="ECO:0000256" key="9">
    <source>
        <dbReference type="RuleBase" id="RU000492"/>
    </source>
</evidence>
<sequence length="436" mass="47675">MTIQGQNVPKPVTSFDEAGFPDYILSEIKKMGFAEPSSIQAQAWPMALSGRDLVAIAETGSGKTIGFALPAMVHINAQPLLKPGDGPIALILAPTRELANQIQVECNRFGGSSRLRTTAVYGGVPKGPQIRDLQRGAEICIATPGRLIDMVDAGKTNLRRVTYLVMDEADRMLDMGFEPQIRKILQQIRPDRQTLMFSATWPKEVQRLASDFLNNFAQVNIGSTELAANHNVKQIIEVCTEFEKRGKLIGHLETISAENGKVIIFTSTKRVADDLTKFLRQDGWPSLAIHGDKQQQERDWVLAEFKSGRSPIMVATAVASRGLDVKDISYVINYDFPTNTEDYVHQIGRTGRAGRTGTAYTYFTPENSKSARELIGILREANQEIPREIEEMGRFGGGGGGGRGFRGRGRGRGRGGFGGGGRTGANSYSVGGNSRW</sequence>
<evidence type="ECO:0000256" key="6">
    <source>
        <dbReference type="ARBA" id="ARBA00022840"/>
    </source>
</evidence>
<dbReference type="InterPro" id="IPR011545">
    <property type="entry name" value="DEAD/DEAH_box_helicase_dom"/>
</dbReference>
<dbReference type="SMART" id="SM00490">
    <property type="entry name" value="HELICc"/>
    <property type="match status" value="1"/>
</dbReference>
<dbReference type="GO" id="GO:0003724">
    <property type="term" value="F:RNA helicase activity"/>
    <property type="evidence" value="ECO:0007669"/>
    <property type="project" value="UniProtKB-EC"/>
</dbReference>
<evidence type="ECO:0000256" key="7">
    <source>
        <dbReference type="ARBA" id="ARBA00023242"/>
    </source>
</evidence>
<feature type="region of interest" description="Disordered" evidence="10">
    <location>
        <begin position="392"/>
        <end position="436"/>
    </location>
</feature>
<dbReference type="InterPro" id="IPR000629">
    <property type="entry name" value="RNA-helicase_DEAD-box_CS"/>
</dbReference>
<dbReference type="GO" id="GO:0005634">
    <property type="term" value="C:nucleus"/>
    <property type="evidence" value="ECO:0007669"/>
    <property type="project" value="UniProtKB-SubCell"/>
</dbReference>
<dbReference type="HOGENOM" id="CLU_003041_16_9_1"/>
<proteinExistence type="inferred from homology"/>
<dbReference type="EMBL" id="KI545851">
    <property type="protein sequence ID" value="EST09930.1"/>
    <property type="molecule type" value="Genomic_DNA"/>
</dbReference>
<evidence type="ECO:0000259" key="11">
    <source>
        <dbReference type="PROSITE" id="PS51192"/>
    </source>
</evidence>
<comment type="subcellular location">
    <subcellularLocation>
        <location evidence="1">Nucleus</location>
    </subcellularLocation>
</comment>
<comment type="similarity">
    <text evidence="9">Belongs to the DEAD box helicase family.</text>
</comment>
<evidence type="ECO:0000256" key="3">
    <source>
        <dbReference type="ARBA" id="ARBA00022741"/>
    </source>
</evidence>
<dbReference type="InterPro" id="IPR001650">
    <property type="entry name" value="Helicase_C-like"/>
</dbReference>
<dbReference type="OMA" id="STMPKFE"/>
<dbReference type="PROSITE" id="PS51194">
    <property type="entry name" value="HELICASE_CTER"/>
    <property type="match status" value="1"/>
</dbReference>